<dbReference type="AlphaFoldDB" id="A0A410G9B6"/>
<proteinExistence type="predicted"/>
<evidence type="ECO:0000313" key="3">
    <source>
        <dbReference type="Proteomes" id="UP000283474"/>
    </source>
</evidence>
<accession>A0A410G9B6</accession>
<dbReference type="RefSeq" id="WP_128353942.1">
    <property type="nucleotide sequence ID" value="NZ_CP022987.1"/>
</dbReference>
<feature type="transmembrane region" description="Helical" evidence="1">
    <location>
        <begin position="6"/>
        <end position="27"/>
    </location>
</feature>
<dbReference type="PANTHER" id="PTHR39594:SF1">
    <property type="entry name" value="PROTEIN YCHQ"/>
    <property type="match status" value="1"/>
</dbReference>
<name>A0A410G9B6_9BURK</name>
<reference evidence="2 3" key="1">
    <citation type="submission" date="2017-08" db="EMBL/GenBank/DDBJ databases">
        <authorList>
            <person name="Park S.-J."/>
            <person name="Kim H."/>
        </authorList>
    </citation>
    <scope>NUCLEOTIDE SEQUENCE [LARGE SCALE GENOMIC DNA]</scope>
    <source>
        <strain evidence="3">ye3</strain>
    </source>
</reference>
<keyword evidence="3" id="KW-1185">Reference proteome</keyword>
<feature type="transmembrane region" description="Helical" evidence="1">
    <location>
        <begin position="94"/>
        <end position="115"/>
    </location>
</feature>
<gene>
    <name evidence="2" type="ORF">CKA81_02805</name>
</gene>
<keyword evidence="1" id="KW-0472">Membrane</keyword>
<keyword evidence="1" id="KW-1133">Transmembrane helix</keyword>
<evidence type="ECO:0000256" key="1">
    <source>
        <dbReference type="SAM" id="Phobius"/>
    </source>
</evidence>
<dbReference type="PIRSF" id="PIRSF005610">
    <property type="entry name" value="SirB"/>
    <property type="match status" value="1"/>
</dbReference>
<dbReference type="EMBL" id="CP022987">
    <property type="protein sequence ID" value="QAA92890.1"/>
    <property type="molecule type" value="Genomic_DNA"/>
</dbReference>
<dbReference type="InterPro" id="IPR007360">
    <property type="entry name" value="SirB"/>
</dbReference>
<keyword evidence="1" id="KW-0812">Transmembrane</keyword>
<evidence type="ECO:0000313" key="2">
    <source>
        <dbReference type="EMBL" id="QAA92890.1"/>
    </source>
</evidence>
<feature type="transmembrane region" description="Helical" evidence="1">
    <location>
        <begin position="39"/>
        <end position="62"/>
    </location>
</feature>
<organism evidence="2 3">
    <name type="scientific">Pollutimonas thiosulfatoxidans</name>
    <dbReference type="NCBI Taxonomy" id="2028345"/>
    <lineage>
        <taxon>Bacteria</taxon>
        <taxon>Pseudomonadati</taxon>
        <taxon>Pseudomonadota</taxon>
        <taxon>Betaproteobacteria</taxon>
        <taxon>Burkholderiales</taxon>
        <taxon>Alcaligenaceae</taxon>
        <taxon>Pollutimonas</taxon>
    </lineage>
</organism>
<protein>
    <submittedName>
        <fullName evidence="2">Regulator SirB</fullName>
    </submittedName>
</protein>
<dbReference type="Proteomes" id="UP000283474">
    <property type="component" value="Chromosome"/>
</dbReference>
<feature type="transmembrane region" description="Helical" evidence="1">
    <location>
        <begin position="68"/>
        <end position="87"/>
    </location>
</feature>
<dbReference type="PANTHER" id="PTHR39594">
    <property type="entry name" value="PROTEIN YCHQ"/>
    <property type="match status" value="1"/>
</dbReference>
<dbReference type="OrthoDB" id="5588650at2"/>
<dbReference type="KEGG" id="pus:CKA81_02805"/>
<sequence length="124" mass="13553">MNYFAIKHLHITAAVLSILLFAIRAYWSVTGSSKLQLRLFRILPHVVDTVLLVAGVMLAMMIGPEQPWILAKIVAVILYIGVGMVAIKRGKTPAARGVAALIAIAIFFYIVGVALQHNPMSWLS</sequence>
<dbReference type="Pfam" id="PF04247">
    <property type="entry name" value="SirB"/>
    <property type="match status" value="1"/>
</dbReference>
<dbReference type="GO" id="GO:0005886">
    <property type="term" value="C:plasma membrane"/>
    <property type="evidence" value="ECO:0007669"/>
    <property type="project" value="TreeGrafter"/>
</dbReference>